<dbReference type="InterPro" id="IPR029044">
    <property type="entry name" value="Nucleotide-diphossugar_trans"/>
</dbReference>
<reference evidence="9" key="1">
    <citation type="submission" date="2019-03" db="EMBL/GenBank/DDBJ databases">
        <authorList>
            <person name="Hao L."/>
        </authorList>
    </citation>
    <scope>NUCLEOTIDE SEQUENCE</scope>
</reference>
<dbReference type="GO" id="GO:0046872">
    <property type="term" value="F:metal ion binding"/>
    <property type="evidence" value="ECO:0007669"/>
    <property type="project" value="UniProtKB-KW"/>
</dbReference>
<keyword evidence="6" id="KW-0342">GTP-binding</keyword>
<dbReference type="PANTHER" id="PTHR19136:SF81">
    <property type="entry name" value="MOLYBDENUM COFACTOR GUANYLYLTRANSFERASE"/>
    <property type="match status" value="1"/>
</dbReference>
<dbReference type="GO" id="GO:0061603">
    <property type="term" value="F:molybdenum cofactor guanylyltransferase activity"/>
    <property type="evidence" value="ECO:0007669"/>
    <property type="project" value="UniProtKB-EC"/>
</dbReference>
<evidence type="ECO:0000313" key="9">
    <source>
        <dbReference type="EMBL" id="VFU11931.1"/>
    </source>
</evidence>
<protein>
    <submittedName>
        <fullName evidence="9">Molybdenum cofactor guanylyltransferase</fullName>
        <ecNumber evidence="9">2.7.7.77</ecNumber>
    </submittedName>
</protein>
<dbReference type="AlphaFoldDB" id="A0A485LX95"/>
<evidence type="ECO:0000256" key="1">
    <source>
        <dbReference type="ARBA" id="ARBA00022490"/>
    </source>
</evidence>
<evidence type="ECO:0000256" key="5">
    <source>
        <dbReference type="ARBA" id="ARBA00022842"/>
    </source>
</evidence>
<keyword evidence="3" id="KW-0479">Metal-binding</keyword>
<evidence type="ECO:0000256" key="7">
    <source>
        <dbReference type="ARBA" id="ARBA00023150"/>
    </source>
</evidence>
<keyword evidence="2 9" id="KW-0808">Transferase</keyword>
<evidence type="ECO:0000256" key="2">
    <source>
        <dbReference type="ARBA" id="ARBA00022679"/>
    </source>
</evidence>
<evidence type="ECO:0000256" key="4">
    <source>
        <dbReference type="ARBA" id="ARBA00022741"/>
    </source>
</evidence>
<keyword evidence="1" id="KW-0963">Cytoplasm</keyword>
<organism evidence="9">
    <name type="scientific">anaerobic digester metagenome</name>
    <dbReference type="NCBI Taxonomy" id="1263854"/>
    <lineage>
        <taxon>unclassified sequences</taxon>
        <taxon>metagenomes</taxon>
        <taxon>ecological metagenomes</taxon>
    </lineage>
</organism>
<feature type="domain" description="MobA-like NTP transferase" evidence="8">
    <location>
        <begin position="3"/>
        <end position="142"/>
    </location>
</feature>
<dbReference type="EMBL" id="CAADRM010000024">
    <property type="protein sequence ID" value="VFU11931.1"/>
    <property type="molecule type" value="Genomic_DNA"/>
</dbReference>
<keyword evidence="7" id="KW-0501">Molybdenum cofactor biosynthesis</keyword>
<dbReference type="InterPro" id="IPR013482">
    <property type="entry name" value="Molybde_CF_guanTrfase"/>
</dbReference>
<dbReference type="Gene3D" id="3.90.550.10">
    <property type="entry name" value="Spore Coat Polysaccharide Biosynthesis Protein SpsA, Chain A"/>
    <property type="match status" value="1"/>
</dbReference>
<dbReference type="GO" id="GO:0005525">
    <property type="term" value="F:GTP binding"/>
    <property type="evidence" value="ECO:0007669"/>
    <property type="project" value="UniProtKB-KW"/>
</dbReference>
<keyword evidence="5" id="KW-0460">Magnesium</keyword>
<evidence type="ECO:0000256" key="3">
    <source>
        <dbReference type="ARBA" id="ARBA00022723"/>
    </source>
</evidence>
<keyword evidence="4" id="KW-0547">Nucleotide-binding</keyword>
<sequence length="186" mass="20925">MTGIVLIGGRSRRFGTDKVMARMGEKKLIERVTDIIAPLFSEIILIGHVREGLEGFHIVEDLTPGQGPMGGIRTALSVSKTPHCFVFAADMPNLSRAFIEYMISVADDHDAVVPIWSKGREPLHAVYHRRILPKIEELLGRRVFRIFDLLSAIDTLIVEEETIRRFTDPALTFANINTMEDLRKAT</sequence>
<dbReference type="CDD" id="cd02503">
    <property type="entry name" value="MobA"/>
    <property type="match status" value="1"/>
</dbReference>
<dbReference type="Pfam" id="PF12804">
    <property type="entry name" value="NTP_transf_3"/>
    <property type="match status" value="1"/>
</dbReference>
<dbReference type="InterPro" id="IPR025877">
    <property type="entry name" value="MobA-like_NTP_Trfase"/>
</dbReference>
<evidence type="ECO:0000256" key="6">
    <source>
        <dbReference type="ARBA" id="ARBA00023134"/>
    </source>
</evidence>
<dbReference type="GO" id="GO:0006777">
    <property type="term" value="P:Mo-molybdopterin cofactor biosynthetic process"/>
    <property type="evidence" value="ECO:0007669"/>
    <property type="project" value="UniProtKB-KW"/>
</dbReference>
<dbReference type="SUPFAM" id="SSF53448">
    <property type="entry name" value="Nucleotide-diphospho-sugar transferases"/>
    <property type="match status" value="1"/>
</dbReference>
<evidence type="ECO:0000259" key="8">
    <source>
        <dbReference type="Pfam" id="PF12804"/>
    </source>
</evidence>
<gene>
    <name evidence="9" type="primary">mobA</name>
    <name evidence="9" type="ORF">SCFA_120015</name>
</gene>
<accession>A0A485LX95</accession>
<dbReference type="EC" id="2.7.7.77" evidence="9"/>
<proteinExistence type="inferred from homology"/>
<dbReference type="HAMAP" id="MF_00316">
    <property type="entry name" value="MobA"/>
    <property type="match status" value="1"/>
</dbReference>
<keyword evidence="9" id="KW-0548">Nucleotidyltransferase</keyword>
<dbReference type="PANTHER" id="PTHR19136">
    <property type="entry name" value="MOLYBDENUM COFACTOR GUANYLYLTRANSFERASE"/>
    <property type="match status" value="1"/>
</dbReference>
<name>A0A485LX95_9ZZZZ</name>